<organism evidence="2 4">
    <name type="scientific">Mammaliicoccus lentus</name>
    <name type="common">Staphylococcus lentus</name>
    <dbReference type="NCBI Taxonomy" id="42858"/>
    <lineage>
        <taxon>Bacteria</taxon>
        <taxon>Bacillati</taxon>
        <taxon>Bacillota</taxon>
        <taxon>Bacilli</taxon>
        <taxon>Bacillales</taxon>
        <taxon>Staphylococcaceae</taxon>
        <taxon>Mammaliicoccus</taxon>
    </lineage>
</organism>
<dbReference type="Pfam" id="PF16868">
    <property type="entry name" value="NMT1_3"/>
    <property type="match status" value="1"/>
</dbReference>
<dbReference type="CDD" id="cd13520">
    <property type="entry name" value="PBP2_TAXI_TRAP"/>
    <property type="match status" value="1"/>
</dbReference>
<sequence length="342" mass="38128">MKFRLISLLVCLVVILAGCNFEKKKTYNIATASTGGTYYPIGVGMGQLWTKHYRSQNTKFNGQSSAGSVENIDLMKKNEADFSILQGLISTQASQGTGIYKGEKYDSLRSMSMIWPNVEHFVLKNSEVETGTIADIKGSSFSVGPRASGTEQSTLMMMKGIGQSKKDISPEYLGYEETISSMRDGRLDGGSLPAGVPVSSITDMYASGVNATILEVTDKQMKQINSQVDTWYRYTIKKGTYPKQKKDIQTIAQPNILVTTKEMDADMVYNLTKMLHENRDFMIDVHNSAKEMKLETALNGLNTPLHEGAYRYYKEKGLKIDDRLIPEEVKEKESKGGHQDEK</sequence>
<accession>A0AAP1RQ70</accession>
<dbReference type="PANTHER" id="PTHR42941:SF1">
    <property type="entry name" value="SLL1037 PROTEIN"/>
    <property type="match status" value="1"/>
</dbReference>
<gene>
    <name evidence="1" type="ORF">KQ656_07820</name>
    <name evidence="2" type="ORF">PYH69_14145</name>
</gene>
<evidence type="ECO:0000313" key="2">
    <source>
        <dbReference type="EMBL" id="WHI59831.1"/>
    </source>
</evidence>
<dbReference type="PROSITE" id="PS51257">
    <property type="entry name" value="PROKAR_LIPOPROTEIN"/>
    <property type="match status" value="1"/>
</dbReference>
<keyword evidence="3" id="KW-1185">Reference proteome</keyword>
<dbReference type="AlphaFoldDB" id="A0AAP1RQ70"/>
<protein>
    <submittedName>
        <fullName evidence="2">TAXI family TRAP transporter solute-binding subunit</fullName>
    </submittedName>
</protein>
<dbReference type="SUPFAM" id="SSF53850">
    <property type="entry name" value="Periplasmic binding protein-like II"/>
    <property type="match status" value="1"/>
</dbReference>
<dbReference type="Proteomes" id="UP000770161">
    <property type="component" value="Unassembled WGS sequence"/>
</dbReference>
<evidence type="ECO:0000313" key="1">
    <source>
        <dbReference type="EMBL" id="MBU6113863.1"/>
    </source>
</evidence>
<dbReference type="EMBL" id="JAHLZN010000012">
    <property type="protein sequence ID" value="MBU6113863.1"/>
    <property type="molecule type" value="Genomic_DNA"/>
</dbReference>
<dbReference type="InterPro" id="IPR011852">
    <property type="entry name" value="TRAP_TAXI"/>
</dbReference>
<evidence type="ECO:0000313" key="3">
    <source>
        <dbReference type="Proteomes" id="UP000770161"/>
    </source>
</evidence>
<dbReference type="Gene3D" id="3.40.190.10">
    <property type="entry name" value="Periplasmic binding protein-like II"/>
    <property type="match status" value="2"/>
</dbReference>
<name>A0AAP1RQ70_MAMLE</name>
<dbReference type="RefSeq" id="WP_064204397.1">
    <property type="nucleotide sequence ID" value="NZ_CABIVY010000003.1"/>
</dbReference>
<dbReference type="NCBIfam" id="TIGR02122">
    <property type="entry name" value="TRAP_TAXI"/>
    <property type="match status" value="1"/>
</dbReference>
<reference evidence="2" key="2">
    <citation type="journal article" date="2023" name="Antibiotics">
        <title>Prevalence and Molecular Characterization of Methicillin-Resistant Staphylococci (MRS) and Mammaliicocci (MRM) in Dromedary Camels from Algeria: First Detection of SCCmec-mecC Hybrid in Methicillin-Resistant Mammaliicoccus lentus.</title>
        <authorList>
            <person name="Belhout C."/>
            <person name="Boyen F."/>
            <person name="Vereecke N."/>
            <person name="Theuns S."/>
            <person name="Taibi N."/>
            <person name="Stegger M."/>
            <person name="de la Fe-Rodriguez P.Y."/>
            <person name="Bouayad L."/>
            <person name="Elgroud R."/>
            <person name="Butaye P."/>
        </authorList>
    </citation>
    <scope>NUCLEOTIDE SEQUENCE</scope>
    <source>
        <strain evidence="2">7048</strain>
    </source>
</reference>
<dbReference type="PANTHER" id="PTHR42941">
    <property type="entry name" value="SLL1037 PROTEIN"/>
    <property type="match status" value="1"/>
</dbReference>
<proteinExistence type="predicted"/>
<reference evidence="1 3" key="1">
    <citation type="submission" date="2021-06" db="EMBL/GenBank/DDBJ databases">
        <title>Staphylococcus lentus K169 genome sequencing.</title>
        <authorList>
            <person name="Sundareshan S."/>
            <person name="Akhila D.S."/>
            <person name="Prachi D."/>
            <person name="Sivakumar R."/>
            <person name="Rajendhran J."/>
            <person name="Isloor S."/>
            <person name="Hegde N.R."/>
        </authorList>
    </citation>
    <scope>NUCLEOTIDE SEQUENCE [LARGE SCALE GENOMIC DNA]</scope>
    <source>
        <strain evidence="1 3">K169</strain>
    </source>
</reference>
<dbReference type="Proteomes" id="UP001223261">
    <property type="component" value="Chromosome"/>
</dbReference>
<dbReference type="EMBL" id="CP118848">
    <property type="protein sequence ID" value="WHI59831.1"/>
    <property type="molecule type" value="Genomic_DNA"/>
</dbReference>
<evidence type="ECO:0000313" key="4">
    <source>
        <dbReference type="Proteomes" id="UP001223261"/>
    </source>
</evidence>